<dbReference type="EnsemblPlants" id="evm.model.08.1543">
    <property type="protein sequence ID" value="cds.evm.model.08.1543"/>
    <property type="gene ID" value="evm.TU.08.1543"/>
</dbReference>
<keyword evidence="3" id="KW-0255">Endonuclease</keyword>
<dbReference type="GO" id="GO:0015074">
    <property type="term" value="P:DNA integration"/>
    <property type="evidence" value="ECO:0007669"/>
    <property type="project" value="UniProtKB-KW"/>
</dbReference>
<dbReference type="GO" id="GO:0016787">
    <property type="term" value="F:hydrolase activity"/>
    <property type="evidence" value="ECO:0007669"/>
    <property type="project" value="UniProtKB-KW"/>
</dbReference>
<organism evidence="11 12">
    <name type="scientific">Cannabis sativa</name>
    <name type="common">Hemp</name>
    <name type="synonym">Marijuana</name>
    <dbReference type="NCBI Taxonomy" id="3483"/>
    <lineage>
        <taxon>Eukaryota</taxon>
        <taxon>Viridiplantae</taxon>
        <taxon>Streptophyta</taxon>
        <taxon>Embryophyta</taxon>
        <taxon>Tracheophyta</taxon>
        <taxon>Spermatophyta</taxon>
        <taxon>Magnoliopsida</taxon>
        <taxon>eudicotyledons</taxon>
        <taxon>Gunneridae</taxon>
        <taxon>Pentapetalae</taxon>
        <taxon>rosids</taxon>
        <taxon>fabids</taxon>
        <taxon>Rosales</taxon>
        <taxon>Cannabaceae</taxon>
        <taxon>Cannabis</taxon>
    </lineage>
</organism>
<keyword evidence="1" id="KW-0540">Nuclease</keyword>
<keyword evidence="12" id="KW-1185">Reference proteome</keyword>
<keyword evidence="2" id="KW-0479">Metal-binding</keyword>
<dbReference type="InterPro" id="IPR012337">
    <property type="entry name" value="RNaseH-like_sf"/>
</dbReference>
<feature type="domain" description="Retroviral polymerase SH3-like" evidence="10">
    <location>
        <begin position="77"/>
        <end position="139"/>
    </location>
</feature>
<keyword evidence="4" id="KW-0378">Hydrolase</keyword>
<keyword evidence="5" id="KW-0460">Magnesium</keyword>
<evidence type="ECO:0000256" key="8">
    <source>
        <dbReference type="ARBA" id="ARBA00022932"/>
    </source>
</evidence>
<dbReference type="GO" id="GO:0003964">
    <property type="term" value="F:RNA-directed DNA polymerase activity"/>
    <property type="evidence" value="ECO:0007669"/>
    <property type="project" value="UniProtKB-KW"/>
</dbReference>
<dbReference type="AlphaFoldDB" id="A0A803Q910"/>
<dbReference type="InterPro" id="IPR036397">
    <property type="entry name" value="RNaseH_sf"/>
</dbReference>
<dbReference type="Gramene" id="evm.model.08.1543">
    <property type="protein sequence ID" value="cds.evm.model.08.1543"/>
    <property type="gene ID" value="evm.TU.08.1543"/>
</dbReference>
<evidence type="ECO:0000256" key="5">
    <source>
        <dbReference type="ARBA" id="ARBA00022842"/>
    </source>
</evidence>
<evidence type="ECO:0000256" key="4">
    <source>
        <dbReference type="ARBA" id="ARBA00022801"/>
    </source>
</evidence>
<proteinExistence type="predicted"/>
<evidence type="ECO:0000256" key="7">
    <source>
        <dbReference type="ARBA" id="ARBA00022918"/>
    </source>
</evidence>
<dbReference type="InterPro" id="IPR039537">
    <property type="entry name" value="Retrotran_Ty1/copia-like"/>
</dbReference>
<keyword evidence="6" id="KW-0229">DNA integration</keyword>
<dbReference type="Pfam" id="PF25597">
    <property type="entry name" value="SH3_retrovirus"/>
    <property type="match status" value="1"/>
</dbReference>
<evidence type="ECO:0000256" key="9">
    <source>
        <dbReference type="ARBA" id="ARBA00023172"/>
    </source>
</evidence>
<keyword evidence="8" id="KW-0239">DNA-directed DNA polymerase</keyword>
<dbReference type="EMBL" id="UZAU01000713">
    <property type="status" value="NOT_ANNOTATED_CDS"/>
    <property type="molecule type" value="Genomic_DNA"/>
</dbReference>
<accession>A0A803Q910</accession>
<evidence type="ECO:0000259" key="10">
    <source>
        <dbReference type="Pfam" id="PF25597"/>
    </source>
</evidence>
<evidence type="ECO:0000256" key="6">
    <source>
        <dbReference type="ARBA" id="ARBA00022908"/>
    </source>
</evidence>
<dbReference type="Proteomes" id="UP000596661">
    <property type="component" value="Chromosome 8"/>
</dbReference>
<reference evidence="11" key="1">
    <citation type="submission" date="2018-11" db="EMBL/GenBank/DDBJ databases">
        <authorList>
            <person name="Grassa J C."/>
        </authorList>
    </citation>
    <scope>NUCLEOTIDE SEQUENCE [LARGE SCALE GENOMIC DNA]</scope>
</reference>
<sequence>MRSDRGGEFTSNKFNKYYEDHGIHYPLIVPRSPKKMEWQRGRIEPYLTWLATCSKTPKEAWSERKPRIAHLRVFGSISYIQVPNQKRTKLDDRSEKYIFIGYDLRSKGYKLYNPITDKTITSRDVKFDEEDSWNWNTEEDEYDFLPYFEEEDVAEQQ</sequence>
<dbReference type="InterPro" id="IPR057670">
    <property type="entry name" value="SH3_retrovirus"/>
</dbReference>
<protein>
    <recommendedName>
        <fullName evidence="10">Retroviral polymerase SH3-like domain-containing protein</fullName>
    </recommendedName>
</protein>
<dbReference type="PANTHER" id="PTHR42648">
    <property type="entry name" value="TRANSPOSASE, PUTATIVE-RELATED"/>
    <property type="match status" value="1"/>
</dbReference>
<evidence type="ECO:0000256" key="1">
    <source>
        <dbReference type="ARBA" id="ARBA00022722"/>
    </source>
</evidence>
<dbReference type="SUPFAM" id="SSF53098">
    <property type="entry name" value="Ribonuclease H-like"/>
    <property type="match status" value="1"/>
</dbReference>
<keyword evidence="9" id="KW-0233">DNA recombination</keyword>
<dbReference type="GO" id="GO:0003676">
    <property type="term" value="F:nucleic acid binding"/>
    <property type="evidence" value="ECO:0007669"/>
    <property type="project" value="InterPro"/>
</dbReference>
<dbReference type="GO" id="GO:0006310">
    <property type="term" value="P:DNA recombination"/>
    <property type="evidence" value="ECO:0007669"/>
    <property type="project" value="UniProtKB-KW"/>
</dbReference>
<name>A0A803Q910_CANSA</name>
<evidence type="ECO:0000256" key="3">
    <source>
        <dbReference type="ARBA" id="ARBA00022759"/>
    </source>
</evidence>
<dbReference type="GO" id="GO:0003887">
    <property type="term" value="F:DNA-directed DNA polymerase activity"/>
    <property type="evidence" value="ECO:0007669"/>
    <property type="project" value="UniProtKB-KW"/>
</dbReference>
<evidence type="ECO:0000256" key="2">
    <source>
        <dbReference type="ARBA" id="ARBA00022723"/>
    </source>
</evidence>
<reference evidence="11" key="2">
    <citation type="submission" date="2021-03" db="UniProtKB">
        <authorList>
            <consortium name="EnsemblPlants"/>
        </authorList>
    </citation>
    <scope>IDENTIFICATION</scope>
</reference>
<dbReference type="GO" id="GO:0004519">
    <property type="term" value="F:endonuclease activity"/>
    <property type="evidence" value="ECO:0007669"/>
    <property type="project" value="UniProtKB-KW"/>
</dbReference>
<dbReference type="Gene3D" id="3.30.420.10">
    <property type="entry name" value="Ribonuclease H-like superfamily/Ribonuclease H"/>
    <property type="match status" value="1"/>
</dbReference>
<dbReference type="GO" id="GO:0046872">
    <property type="term" value="F:metal ion binding"/>
    <property type="evidence" value="ECO:0007669"/>
    <property type="project" value="UniProtKB-KW"/>
</dbReference>
<keyword evidence="7" id="KW-0695">RNA-directed DNA polymerase</keyword>
<evidence type="ECO:0000313" key="12">
    <source>
        <dbReference type="Proteomes" id="UP000596661"/>
    </source>
</evidence>
<dbReference type="PANTHER" id="PTHR42648:SF11">
    <property type="entry name" value="TRANSPOSON TY4-P GAG-POL POLYPROTEIN"/>
    <property type="match status" value="1"/>
</dbReference>
<keyword evidence="8" id="KW-0548">Nucleotidyltransferase</keyword>
<evidence type="ECO:0000313" key="11">
    <source>
        <dbReference type="EnsemblPlants" id="cds.evm.model.08.1543"/>
    </source>
</evidence>
<keyword evidence="8" id="KW-0808">Transferase</keyword>